<accession>A0ABS4DFX2</accession>
<dbReference type="Proteomes" id="UP001193081">
    <property type="component" value="Unassembled WGS sequence"/>
</dbReference>
<dbReference type="RefSeq" id="WP_135480998.1">
    <property type="nucleotide sequence ID" value="NZ_SIJK02000065.1"/>
</dbReference>
<protein>
    <submittedName>
        <fullName evidence="2">Baseplate assembly protein</fullName>
    </submittedName>
</protein>
<dbReference type="SUPFAM" id="SSF69255">
    <property type="entry name" value="gp5 N-terminal domain-like"/>
    <property type="match status" value="1"/>
</dbReference>
<organism evidence="2 3">
    <name type="scientific">Candidatus Chloroploca mongolica</name>
    <dbReference type="NCBI Taxonomy" id="2528176"/>
    <lineage>
        <taxon>Bacteria</taxon>
        <taxon>Bacillati</taxon>
        <taxon>Chloroflexota</taxon>
        <taxon>Chloroflexia</taxon>
        <taxon>Chloroflexales</taxon>
        <taxon>Chloroflexineae</taxon>
        <taxon>Oscillochloridaceae</taxon>
        <taxon>Candidatus Chloroploca</taxon>
    </lineage>
</organism>
<proteinExistence type="predicted"/>
<feature type="domain" description="Gp5/Type VI secretion system Vgr protein OB-fold" evidence="1">
    <location>
        <begin position="24"/>
        <end position="97"/>
    </location>
</feature>
<name>A0ABS4DFX2_9CHLR</name>
<comment type="caution">
    <text evidence="2">The sequence shown here is derived from an EMBL/GenBank/DDBJ whole genome shotgun (WGS) entry which is preliminary data.</text>
</comment>
<dbReference type="Pfam" id="PF04717">
    <property type="entry name" value="Phage_base_V"/>
    <property type="match status" value="1"/>
</dbReference>
<keyword evidence="3" id="KW-1185">Reference proteome</keyword>
<dbReference type="Gene3D" id="2.40.50.230">
    <property type="entry name" value="Gp5 N-terminal domain"/>
    <property type="match status" value="1"/>
</dbReference>
<evidence type="ECO:0000313" key="3">
    <source>
        <dbReference type="Proteomes" id="UP001193081"/>
    </source>
</evidence>
<gene>
    <name evidence="2" type="ORF">EYB53_021700</name>
</gene>
<sequence length="185" mass="19615">MSIVKSLLEDVLNVPPPKQYLGKYRGVVVNNIDPLGIGRIQVNVPGVLSVLSSWAMPCLPVAGPQMGVVTVPPPGTKVWVEFEHGDPDYPIWTGCFWGSRLEVPLMSQVVQPPVPGITMQTPLQNTIQVSDNPPSPFSGGIILSSTSKAMIVVNDSGIYISNGKGATIMLVGPTVNINMGALTIT</sequence>
<evidence type="ECO:0000259" key="1">
    <source>
        <dbReference type="Pfam" id="PF04717"/>
    </source>
</evidence>
<dbReference type="InterPro" id="IPR037026">
    <property type="entry name" value="Vgr_OB-fold_dom_sf"/>
</dbReference>
<dbReference type="InterPro" id="IPR006531">
    <property type="entry name" value="Gp5/Vgr_OB"/>
</dbReference>
<dbReference type="EMBL" id="SIJK02000065">
    <property type="protein sequence ID" value="MBP1468341.1"/>
    <property type="molecule type" value="Genomic_DNA"/>
</dbReference>
<evidence type="ECO:0000313" key="2">
    <source>
        <dbReference type="EMBL" id="MBP1468341.1"/>
    </source>
</evidence>
<reference evidence="2 3" key="1">
    <citation type="submission" date="2021-03" db="EMBL/GenBank/DDBJ databases">
        <authorList>
            <person name="Grouzdev D.S."/>
        </authorList>
    </citation>
    <scope>NUCLEOTIDE SEQUENCE [LARGE SCALE GENOMIC DNA]</scope>
    <source>
        <strain evidence="2 3">M50-1</strain>
    </source>
</reference>